<protein>
    <submittedName>
        <fullName evidence="9">Uncharacterized conserved protein YgbK, DUF1537 family</fullName>
    </submittedName>
</protein>
<name>A0A1M5VKY4_9BACT</name>
<keyword evidence="10" id="KW-1185">Reference proteome</keyword>
<dbReference type="Gene3D" id="3.40.980.20">
    <property type="entry name" value="Four-carbon acid sugar kinase, nucleotide binding domain"/>
    <property type="match status" value="1"/>
</dbReference>
<dbReference type="SUPFAM" id="SSF142764">
    <property type="entry name" value="YgbK-like"/>
    <property type="match status" value="1"/>
</dbReference>
<dbReference type="InterPro" id="IPR010737">
    <property type="entry name" value="4-carb_acid_sugar_kinase_N"/>
</dbReference>
<sequence>MNELLLAFYGDDFTGSADAMEALTLSGVSTALFLGRPDPNKLPERLSGIQAIGISGISRSMTPTQMDEELPQQFALLNNLGAPIFHYKVCATFDSSPTVGNIGHAAEIAFRLIDPTLAIIAQGVPVLGRYVVFGNHFTTYGDETYRLDRHPMMSRHPITPMDEGDLGLHFARQSNRKVKLVNLLHLDEPFPTLSSRVDRALAEGNEILLFDTLENRHLQTIGRLVAEKSRLGRVFAIGSSGFEYAMAMHWQATGTITKPAPIPPVGPVDRLIVVSGSAAAKTAEQIEYALAHGFSGIRLDSALLVDDSTAAGERTRVVQEGINAITAGSSIVLYSTIGPDDPAIAATRTRLHELGIDTDEAGQRLGRQQGLILRALLDATGLKRVCVAGGDTCSYTLRQLDIHSLELLMPITPAAPLCRAFSDHPAFDGLQVASKGGQIGAPGYFLEVLAGKRESVPLR</sequence>
<keyword evidence="4" id="KW-0418">Kinase</keyword>
<evidence type="ECO:0000259" key="7">
    <source>
        <dbReference type="Pfam" id="PF07005"/>
    </source>
</evidence>
<evidence type="ECO:0000256" key="3">
    <source>
        <dbReference type="ARBA" id="ARBA00022741"/>
    </source>
</evidence>
<dbReference type="Proteomes" id="UP000184139">
    <property type="component" value="Unassembled WGS sequence"/>
</dbReference>
<evidence type="ECO:0000256" key="1">
    <source>
        <dbReference type="ARBA" id="ARBA00005715"/>
    </source>
</evidence>
<dbReference type="GO" id="GO:0016301">
    <property type="term" value="F:kinase activity"/>
    <property type="evidence" value="ECO:0007669"/>
    <property type="project" value="UniProtKB-KW"/>
</dbReference>
<evidence type="ECO:0000313" key="9">
    <source>
        <dbReference type="EMBL" id="SHH75563.1"/>
    </source>
</evidence>
<dbReference type="STRING" id="1121409.SAMN02745124_01754"/>
<feature type="domain" description="Four-carbon acid sugar kinase nucleotide binding" evidence="8">
    <location>
        <begin position="272"/>
        <end position="444"/>
    </location>
</feature>
<dbReference type="Pfam" id="PF17042">
    <property type="entry name" value="NBD_C"/>
    <property type="match status" value="1"/>
</dbReference>
<evidence type="ECO:0000256" key="5">
    <source>
        <dbReference type="ARBA" id="ARBA00022840"/>
    </source>
</evidence>
<feature type="domain" description="Four-carbon acid sugar kinase N-terminal" evidence="7">
    <location>
        <begin position="6"/>
        <end position="245"/>
    </location>
</feature>
<reference evidence="9 10" key="1">
    <citation type="submission" date="2016-11" db="EMBL/GenBank/DDBJ databases">
        <authorList>
            <person name="Jaros S."/>
            <person name="Januszkiewicz K."/>
            <person name="Wedrychowicz H."/>
        </authorList>
    </citation>
    <scope>NUCLEOTIDE SEQUENCE [LARGE SCALE GENOMIC DNA]</scope>
    <source>
        <strain evidence="9 10">DSM 9705</strain>
    </source>
</reference>
<gene>
    <name evidence="9" type="ORF">SAMN02745124_01754</name>
</gene>
<organism evidence="9 10">
    <name type="scientific">Desulfofustis glycolicus DSM 9705</name>
    <dbReference type="NCBI Taxonomy" id="1121409"/>
    <lineage>
        <taxon>Bacteria</taxon>
        <taxon>Pseudomonadati</taxon>
        <taxon>Thermodesulfobacteriota</taxon>
        <taxon>Desulfobulbia</taxon>
        <taxon>Desulfobulbales</taxon>
        <taxon>Desulfocapsaceae</taxon>
        <taxon>Desulfofustis</taxon>
    </lineage>
</organism>
<evidence type="ECO:0000256" key="4">
    <source>
        <dbReference type="ARBA" id="ARBA00022777"/>
    </source>
</evidence>
<dbReference type="InterPro" id="IPR031475">
    <property type="entry name" value="NBD_C"/>
</dbReference>
<evidence type="ECO:0000313" key="10">
    <source>
        <dbReference type="Proteomes" id="UP000184139"/>
    </source>
</evidence>
<evidence type="ECO:0000259" key="8">
    <source>
        <dbReference type="Pfam" id="PF17042"/>
    </source>
</evidence>
<dbReference type="EMBL" id="FQXS01000008">
    <property type="protein sequence ID" value="SHH75563.1"/>
    <property type="molecule type" value="Genomic_DNA"/>
</dbReference>
<dbReference type="OrthoDB" id="191465at2"/>
<comment type="similarity">
    <text evidence="1">Belongs to the four-carbon acid sugar kinase family.</text>
</comment>
<evidence type="ECO:0000256" key="2">
    <source>
        <dbReference type="ARBA" id="ARBA00022679"/>
    </source>
</evidence>
<dbReference type="RefSeq" id="WP_073375230.1">
    <property type="nucleotide sequence ID" value="NZ_FQXS01000008.1"/>
</dbReference>
<dbReference type="Pfam" id="PF07005">
    <property type="entry name" value="SBD_N"/>
    <property type="match status" value="1"/>
</dbReference>
<keyword evidence="2" id="KW-0808">Transferase</keyword>
<proteinExistence type="inferred from homology"/>
<accession>A0A1M5VKY4</accession>
<evidence type="ECO:0000256" key="6">
    <source>
        <dbReference type="ARBA" id="ARBA00023277"/>
    </source>
</evidence>
<dbReference type="Gene3D" id="3.40.50.10840">
    <property type="entry name" value="Putative sugar-binding, N-terminal domain"/>
    <property type="match status" value="1"/>
</dbReference>
<dbReference type="AlphaFoldDB" id="A0A1M5VKY4"/>
<dbReference type="GO" id="GO:0005524">
    <property type="term" value="F:ATP binding"/>
    <property type="evidence" value="ECO:0007669"/>
    <property type="project" value="UniProtKB-KW"/>
</dbReference>
<dbReference type="InterPro" id="IPR037051">
    <property type="entry name" value="4-carb_acid_sugar_kinase_N_sf"/>
</dbReference>
<keyword evidence="6" id="KW-0119">Carbohydrate metabolism</keyword>
<dbReference type="InterPro" id="IPR042213">
    <property type="entry name" value="NBD_C_sf"/>
</dbReference>
<keyword evidence="5" id="KW-0067">ATP-binding</keyword>
<keyword evidence="3" id="KW-0547">Nucleotide-binding</keyword>